<dbReference type="InterPro" id="IPR036411">
    <property type="entry name" value="TorD-like_sf"/>
</dbReference>
<organism evidence="3 4">
    <name type="scientific">Ornithinimicrobium ciconiae</name>
    <dbReference type="NCBI Taxonomy" id="2594265"/>
    <lineage>
        <taxon>Bacteria</taxon>
        <taxon>Bacillati</taxon>
        <taxon>Actinomycetota</taxon>
        <taxon>Actinomycetes</taxon>
        <taxon>Micrococcales</taxon>
        <taxon>Ornithinimicrobiaceae</taxon>
        <taxon>Ornithinimicrobium</taxon>
    </lineage>
</organism>
<evidence type="ECO:0000256" key="1">
    <source>
        <dbReference type="ARBA" id="ARBA00023063"/>
    </source>
</evidence>
<dbReference type="PANTHER" id="PTHR43680">
    <property type="entry name" value="NITRATE REDUCTASE MOLYBDENUM COFACTOR ASSEMBLY CHAPERONE"/>
    <property type="match status" value="1"/>
</dbReference>
<dbReference type="NCBIfam" id="TIGR00684">
    <property type="entry name" value="narJ"/>
    <property type="match status" value="1"/>
</dbReference>
<dbReference type="GO" id="GO:0042128">
    <property type="term" value="P:nitrate assimilation"/>
    <property type="evidence" value="ECO:0007669"/>
    <property type="project" value="UniProtKB-KW"/>
</dbReference>
<dbReference type="Gene3D" id="1.10.3480.10">
    <property type="entry name" value="TorD-like"/>
    <property type="match status" value="1"/>
</dbReference>
<dbReference type="GO" id="GO:0016530">
    <property type="term" value="F:metallochaperone activity"/>
    <property type="evidence" value="ECO:0007669"/>
    <property type="project" value="TreeGrafter"/>
</dbReference>
<dbReference type="RefSeq" id="WP_143783389.1">
    <property type="nucleotide sequence ID" value="NZ_CP041616.1"/>
</dbReference>
<keyword evidence="4" id="KW-1185">Reference proteome</keyword>
<dbReference type="OrthoDB" id="4307003at2"/>
<dbReference type="InterPro" id="IPR003765">
    <property type="entry name" value="NO3_reductase_chaperone_NarJ"/>
</dbReference>
<dbReference type="Pfam" id="PF02613">
    <property type="entry name" value="Nitrate_red_del"/>
    <property type="match status" value="1"/>
</dbReference>
<dbReference type="PANTHER" id="PTHR43680:SF2">
    <property type="entry name" value="NITRATE REDUCTASE MOLYBDENUM COFACTOR ASSEMBLY CHAPERONE NARJ"/>
    <property type="match status" value="1"/>
</dbReference>
<proteinExistence type="predicted"/>
<evidence type="ECO:0000313" key="4">
    <source>
        <dbReference type="Proteomes" id="UP000315395"/>
    </source>
</evidence>
<dbReference type="KEGG" id="orz:FNH13_10540"/>
<dbReference type="Proteomes" id="UP000315395">
    <property type="component" value="Chromosome"/>
</dbReference>
<dbReference type="EMBL" id="CP041616">
    <property type="protein sequence ID" value="QDO88712.1"/>
    <property type="molecule type" value="Genomic_DNA"/>
</dbReference>
<feature type="region of interest" description="Disordered" evidence="2">
    <location>
        <begin position="226"/>
        <end position="262"/>
    </location>
</feature>
<name>A0A516GB37_9MICO</name>
<accession>A0A516GB37</accession>
<dbReference type="SUPFAM" id="SSF89155">
    <property type="entry name" value="TorD-like"/>
    <property type="match status" value="1"/>
</dbReference>
<dbReference type="InterPro" id="IPR020945">
    <property type="entry name" value="DMSO/NO3_reduct_chaperone"/>
</dbReference>
<evidence type="ECO:0000313" key="3">
    <source>
        <dbReference type="EMBL" id="QDO88712.1"/>
    </source>
</evidence>
<gene>
    <name evidence="3" type="primary">narJ</name>
    <name evidence="3" type="ORF">FNH13_10540</name>
</gene>
<dbReference type="GO" id="GO:0051082">
    <property type="term" value="F:unfolded protein binding"/>
    <property type="evidence" value="ECO:0007669"/>
    <property type="project" value="InterPro"/>
</dbReference>
<dbReference type="GO" id="GO:0051131">
    <property type="term" value="P:chaperone-mediated protein complex assembly"/>
    <property type="evidence" value="ECO:0007669"/>
    <property type="project" value="InterPro"/>
</dbReference>
<dbReference type="AlphaFoldDB" id="A0A516GB37"/>
<evidence type="ECO:0000256" key="2">
    <source>
        <dbReference type="SAM" id="MobiDB-lite"/>
    </source>
</evidence>
<reference evidence="3 4" key="1">
    <citation type="submission" date="2019-07" db="EMBL/GenBank/DDBJ databases">
        <title>complete genome sequencing of Ornithinimicrobium sp. H23M54.</title>
        <authorList>
            <person name="Bae J.-W."/>
            <person name="Lee S.-Y."/>
        </authorList>
    </citation>
    <scope>NUCLEOTIDE SEQUENCE [LARGE SCALE GENOMIC DNA]</scope>
    <source>
        <strain evidence="3 4">H23M54</strain>
    </source>
</reference>
<sequence length="262" mass="28894">MLPWRRHRRTTSSLAPQVQADTWQVCSLLLDYPEQTLVEQLPVLRSAVAGLPQRQAEPLGRFLDTVERSDLGELQESYVDTFDITRKCALHLTYFLHGDTRKRGVALIQFKQLYRQHGVELSDEDAELPDHLTVVLEFGATVAPEAAWKLLNDHRVGIELLRRALLRRESPWADVILAVCSTLPELEGDDTQALAKLIAQGPPQETVGLDDTALNAPYAIDPALDELSRGPAMHPTSDCGGGSADSDSRHTLGPTIPVGAPR</sequence>
<protein>
    <submittedName>
        <fullName evidence="3">Nitrate reductase molybdenum cofactor assembly chaperone</fullName>
    </submittedName>
</protein>
<keyword evidence="1" id="KW-0534">Nitrate assimilation</keyword>